<proteinExistence type="inferred from homology"/>
<dbReference type="EMBL" id="SAYW01000001">
    <property type="protein sequence ID" value="RWU10106.1"/>
    <property type="molecule type" value="Genomic_DNA"/>
</dbReference>
<dbReference type="OrthoDB" id="9816289at2"/>
<evidence type="ECO:0000259" key="3">
    <source>
        <dbReference type="PROSITE" id="PS51462"/>
    </source>
</evidence>
<dbReference type="GO" id="GO:0006754">
    <property type="term" value="P:ATP biosynthetic process"/>
    <property type="evidence" value="ECO:0007669"/>
    <property type="project" value="TreeGrafter"/>
</dbReference>
<dbReference type="PROSITE" id="PS00893">
    <property type="entry name" value="NUDIX_BOX"/>
    <property type="match status" value="1"/>
</dbReference>
<gene>
    <name evidence="4" type="ORF">DPV69_01820</name>
</gene>
<dbReference type="InterPro" id="IPR020476">
    <property type="entry name" value="Nudix_hydrolase"/>
</dbReference>
<dbReference type="InterPro" id="IPR020084">
    <property type="entry name" value="NUDIX_hydrolase_CS"/>
</dbReference>
<dbReference type="PRINTS" id="PR00502">
    <property type="entry name" value="NUDIXFAMILY"/>
</dbReference>
<name>A0A443Z0P3_9SPHI</name>
<evidence type="ECO:0000256" key="2">
    <source>
        <dbReference type="RuleBase" id="RU003476"/>
    </source>
</evidence>
<dbReference type="AlphaFoldDB" id="A0A443Z0P3"/>
<dbReference type="Pfam" id="PF00293">
    <property type="entry name" value="NUDIX"/>
    <property type="match status" value="1"/>
</dbReference>
<comment type="similarity">
    <text evidence="2">Belongs to the Nudix hydrolase family.</text>
</comment>
<dbReference type="RefSeq" id="WP_113645601.1">
    <property type="nucleotide sequence ID" value="NZ_QMHN01000001.1"/>
</dbReference>
<dbReference type="PANTHER" id="PTHR21340:SF0">
    <property type="entry name" value="BIS(5'-NUCLEOSYL)-TETRAPHOSPHATASE [ASYMMETRICAL]"/>
    <property type="match status" value="1"/>
</dbReference>
<dbReference type="InterPro" id="IPR000086">
    <property type="entry name" value="NUDIX_hydrolase_dom"/>
</dbReference>
<feature type="domain" description="Nudix hydrolase" evidence="3">
    <location>
        <begin position="71"/>
        <end position="199"/>
    </location>
</feature>
<evidence type="ECO:0000313" key="5">
    <source>
        <dbReference type="Proteomes" id="UP000284120"/>
    </source>
</evidence>
<dbReference type="SUPFAM" id="SSF55811">
    <property type="entry name" value="Nudix"/>
    <property type="match status" value="1"/>
</dbReference>
<dbReference type="GO" id="GO:0004081">
    <property type="term" value="F:bis(5'-nucleosyl)-tetraphosphatase (asymmetrical) activity"/>
    <property type="evidence" value="ECO:0007669"/>
    <property type="project" value="TreeGrafter"/>
</dbReference>
<keyword evidence="5" id="KW-1185">Reference proteome</keyword>
<dbReference type="Gene3D" id="3.90.79.10">
    <property type="entry name" value="Nucleoside Triphosphate Pyrophosphohydrolase"/>
    <property type="match status" value="1"/>
</dbReference>
<dbReference type="GO" id="GO:0006167">
    <property type="term" value="P:AMP biosynthetic process"/>
    <property type="evidence" value="ECO:0007669"/>
    <property type="project" value="TreeGrafter"/>
</dbReference>
<comment type="caution">
    <text evidence="4">The sequence shown here is derived from an EMBL/GenBank/DDBJ whole genome shotgun (WGS) entry which is preliminary data.</text>
</comment>
<organism evidence="4 5">
    <name type="scientific">Pedobacter chitinilyticus</name>
    <dbReference type="NCBI Taxonomy" id="2233776"/>
    <lineage>
        <taxon>Bacteria</taxon>
        <taxon>Pseudomonadati</taxon>
        <taxon>Bacteroidota</taxon>
        <taxon>Sphingobacteriia</taxon>
        <taxon>Sphingobacteriales</taxon>
        <taxon>Sphingobacteriaceae</taxon>
        <taxon>Pedobacter</taxon>
    </lineage>
</organism>
<dbReference type="Proteomes" id="UP000284120">
    <property type="component" value="Unassembled WGS sequence"/>
</dbReference>
<protein>
    <submittedName>
        <fullName evidence="4">NUDIX domain-containing protein</fullName>
    </submittedName>
</protein>
<evidence type="ECO:0000256" key="1">
    <source>
        <dbReference type="ARBA" id="ARBA00022801"/>
    </source>
</evidence>
<evidence type="ECO:0000313" key="4">
    <source>
        <dbReference type="EMBL" id="RWU10106.1"/>
    </source>
</evidence>
<dbReference type="CDD" id="cd03673">
    <property type="entry name" value="NUDIX_Ap6A_hydrolase"/>
    <property type="match status" value="1"/>
</dbReference>
<sequence length="203" mass="23547">MAQKYRIYINDNTLFITHELPAEIGKIQQIEAEGFDFRSFYKNLKNSKQKHYLLLTKNPQSVFKKIKNDLTIIKAAGGLVTNAKGEFLFIFRNKKWDLPKGKVEKGEKMKVAAVREVEEECGVKVEQRNERVCKTYHVYEIGTDLILKRTNWYHMTVKGSPKLIPQVEEGITQAAWIAPYEIKAKIKNTYPLIIDVLKSEKLL</sequence>
<reference evidence="4 5" key="1">
    <citation type="submission" date="2018-06" db="EMBL/GenBank/DDBJ databases">
        <title>Pedobacter endophyticus sp. nov., an endophytic bacterium isolated from a leaf of Triticum aestivum.</title>
        <authorList>
            <person name="Zhang L."/>
        </authorList>
    </citation>
    <scope>NUCLEOTIDE SEQUENCE [LARGE SCALE GENOMIC DNA]</scope>
    <source>
        <strain evidence="4 5">CM134L-2</strain>
    </source>
</reference>
<keyword evidence="1 2" id="KW-0378">Hydrolase</keyword>
<dbReference type="PROSITE" id="PS51462">
    <property type="entry name" value="NUDIX"/>
    <property type="match status" value="1"/>
</dbReference>
<dbReference type="PANTHER" id="PTHR21340">
    <property type="entry name" value="DIADENOSINE 5,5-P1,P4-TETRAPHOSPHATE PYROPHOSPHOHYDROLASE MUTT"/>
    <property type="match status" value="1"/>
</dbReference>
<accession>A0A443Z0P3</accession>
<dbReference type="InterPro" id="IPR015797">
    <property type="entry name" value="NUDIX_hydrolase-like_dom_sf"/>
</dbReference>
<dbReference type="InterPro" id="IPR051325">
    <property type="entry name" value="Nudix_hydrolase_domain"/>
</dbReference>